<reference evidence="13 14" key="2">
    <citation type="submission" date="2016-10" db="EMBL/GenBank/DDBJ databases">
        <authorList>
            <person name="Varghese N."/>
            <person name="Submissions S."/>
        </authorList>
    </citation>
    <scope>NUCLEOTIDE SEQUENCE [LARGE SCALE GENOMIC DNA]</scope>
    <source>
        <strain evidence="13 14">DSM 24802</strain>
    </source>
</reference>
<feature type="transmembrane region" description="Helical" evidence="11">
    <location>
        <begin position="81"/>
        <end position="100"/>
    </location>
</feature>
<evidence type="ECO:0000256" key="11">
    <source>
        <dbReference type="SAM" id="Phobius"/>
    </source>
</evidence>
<dbReference type="GO" id="GO:0034707">
    <property type="term" value="C:chloride channel complex"/>
    <property type="evidence" value="ECO:0007669"/>
    <property type="project" value="UniProtKB-KW"/>
</dbReference>
<keyword evidence="5" id="KW-0406">Ion transport</keyword>
<dbReference type="PANTHER" id="PTHR43427:SF6">
    <property type="entry name" value="CHLORIDE CHANNEL PROTEIN CLC-E"/>
    <property type="match status" value="1"/>
</dbReference>
<keyword evidence="2" id="KW-0813">Transport</keyword>
<evidence type="ECO:0000313" key="12">
    <source>
        <dbReference type="EMBL" id="GHE00040.1"/>
    </source>
</evidence>
<dbReference type="GO" id="GO:0005254">
    <property type="term" value="F:chloride channel activity"/>
    <property type="evidence" value="ECO:0007669"/>
    <property type="project" value="UniProtKB-KW"/>
</dbReference>
<dbReference type="Proteomes" id="UP000199541">
    <property type="component" value="Unassembled WGS sequence"/>
</dbReference>
<feature type="transmembrane region" description="Helical" evidence="11">
    <location>
        <begin position="260"/>
        <end position="282"/>
    </location>
</feature>
<dbReference type="EMBL" id="BNAB01000003">
    <property type="protein sequence ID" value="GHE00040.1"/>
    <property type="molecule type" value="Genomic_DNA"/>
</dbReference>
<reference evidence="12" key="1">
    <citation type="journal article" date="2014" name="Int. J. Syst. Evol. Microbiol.">
        <title>Complete genome sequence of Corynebacterium casei LMG S-19264T (=DSM 44701T), isolated from a smear-ripened cheese.</title>
        <authorList>
            <consortium name="US DOE Joint Genome Institute (JGI-PGF)"/>
            <person name="Walter F."/>
            <person name="Albersmeier A."/>
            <person name="Kalinowski J."/>
            <person name="Ruckert C."/>
        </authorList>
    </citation>
    <scope>NUCLEOTIDE SEQUENCE</scope>
    <source>
        <strain evidence="12">CGMCC 1.10859</strain>
    </source>
</reference>
<keyword evidence="7" id="KW-0869">Chloride channel</keyword>
<dbReference type="PANTHER" id="PTHR43427">
    <property type="entry name" value="CHLORIDE CHANNEL PROTEIN CLC-E"/>
    <property type="match status" value="1"/>
</dbReference>
<proteinExistence type="predicted"/>
<dbReference type="SUPFAM" id="SSF81340">
    <property type="entry name" value="Clc chloride channel"/>
    <property type="match status" value="1"/>
</dbReference>
<evidence type="ECO:0000313" key="13">
    <source>
        <dbReference type="EMBL" id="SDW38282.1"/>
    </source>
</evidence>
<dbReference type="Gene3D" id="1.10.3080.10">
    <property type="entry name" value="Clc chloride channel"/>
    <property type="match status" value="1"/>
</dbReference>
<comment type="caution">
    <text evidence="12">The sequence shown here is derived from an EMBL/GenBank/DDBJ whole genome shotgun (WGS) entry which is preliminary data.</text>
</comment>
<evidence type="ECO:0000256" key="1">
    <source>
        <dbReference type="ARBA" id="ARBA00004141"/>
    </source>
</evidence>
<evidence type="ECO:0000256" key="4">
    <source>
        <dbReference type="ARBA" id="ARBA00022989"/>
    </source>
</evidence>
<accession>A0AAN4ZYH2</accession>
<keyword evidence="9" id="KW-0407">Ion channel</keyword>
<evidence type="ECO:0000256" key="7">
    <source>
        <dbReference type="ARBA" id="ARBA00023173"/>
    </source>
</evidence>
<dbReference type="InterPro" id="IPR050368">
    <property type="entry name" value="ClC-type_chloride_channel"/>
</dbReference>
<keyword evidence="3 11" id="KW-0812">Transmembrane</keyword>
<evidence type="ECO:0000256" key="9">
    <source>
        <dbReference type="ARBA" id="ARBA00023303"/>
    </source>
</evidence>
<evidence type="ECO:0000256" key="3">
    <source>
        <dbReference type="ARBA" id="ARBA00022692"/>
    </source>
</evidence>
<feature type="region of interest" description="Disordered" evidence="10">
    <location>
        <begin position="1"/>
        <end position="20"/>
    </location>
</feature>
<comment type="subcellular location">
    <subcellularLocation>
        <location evidence="1">Membrane</location>
        <topology evidence="1">Multi-pass membrane protein</topology>
    </subcellularLocation>
</comment>
<keyword evidence="4 11" id="KW-1133">Transmembrane helix</keyword>
<evidence type="ECO:0000256" key="10">
    <source>
        <dbReference type="SAM" id="MobiDB-lite"/>
    </source>
</evidence>
<sequence>MPESSQPIAGRADETRPAPIQTDTRQASAVALALMAVVIGVVAGLGAVALRWLISVFHNLTFLGTLSGDYNANIPTPPSPLGAWVILVPVVGGLIVVWLVKTFAPEAKGHGVPEVLDAIYYQRGLMRPVVVVIKAVASALSIGTGASVGREGPIIQIGSAMGSVLGQIFHLRSWQIITLVGAGAGAGIAATFNTPLGGVLFAVELMLPEVTARTLLPLVLATGTATYVGRLAFGMEPAFSVAAYERPDIFVPLSADMLPLYVLFGVIAGIAATIFVKGLYWTEDKFDELPINDYFKNIIAMTMLGVLFYVLMLTTGMYHTQGVGYATIQMILAGQIATPEFLLLLFVLKLFATSVSLGGGASGGVFSPSLFLGASLGAAFGALLNAAFPYLAFSPIAFALVGMAAIVGGATGASITSIVMIFEMTGDYSITVAAIIAVACAVGVRTGLSPEDIYTTKLARRGHHIPRGLRTHMFAIRKARDVMDKVIGVVDTGDLHGARRLPHASDSPSYAVVTEGRHILGVIQVDPEDKTRALGPLIEPVGIARESSFMQSVMTHMADRKHLAVLVVPDKRVPRAENVVGVLTRDAVARVVMNDYRR</sequence>
<evidence type="ECO:0000256" key="5">
    <source>
        <dbReference type="ARBA" id="ARBA00023065"/>
    </source>
</evidence>
<evidence type="ECO:0000256" key="8">
    <source>
        <dbReference type="ARBA" id="ARBA00023214"/>
    </source>
</evidence>
<feature type="transmembrane region" description="Helical" evidence="11">
    <location>
        <begin position="396"/>
        <end position="422"/>
    </location>
</feature>
<feature type="transmembrane region" description="Helical" evidence="11">
    <location>
        <begin position="29"/>
        <end position="54"/>
    </location>
</feature>
<dbReference type="Pfam" id="PF00654">
    <property type="entry name" value="Voltage_CLC"/>
    <property type="match status" value="1"/>
</dbReference>
<evidence type="ECO:0000256" key="2">
    <source>
        <dbReference type="ARBA" id="ARBA00022448"/>
    </source>
</evidence>
<protein>
    <submittedName>
        <fullName evidence="13">Chloride channel protein, CIC family</fullName>
    </submittedName>
    <submittedName>
        <fullName evidence="12">Transport integral membrane protein</fullName>
    </submittedName>
</protein>
<dbReference type="EMBL" id="FNOB01000003">
    <property type="protein sequence ID" value="SDW38282.1"/>
    <property type="molecule type" value="Genomic_DNA"/>
</dbReference>
<evidence type="ECO:0000313" key="14">
    <source>
        <dbReference type="Proteomes" id="UP000199541"/>
    </source>
</evidence>
<dbReference type="CDD" id="cd00400">
    <property type="entry name" value="Voltage_gated_ClC"/>
    <property type="match status" value="1"/>
</dbReference>
<dbReference type="PRINTS" id="PR00762">
    <property type="entry name" value="CLCHANNEL"/>
</dbReference>
<evidence type="ECO:0000313" key="15">
    <source>
        <dbReference type="Proteomes" id="UP000634647"/>
    </source>
</evidence>
<dbReference type="InterPro" id="IPR001807">
    <property type="entry name" value="ClC"/>
</dbReference>
<feature type="transmembrane region" description="Helical" evidence="11">
    <location>
        <begin position="294"/>
        <end position="318"/>
    </location>
</feature>
<dbReference type="AlphaFoldDB" id="A0AAN4ZYH2"/>
<dbReference type="InterPro" id="IPR014743">
    <property type="entry name" value="Cl-channel_core"/>
</dbReference>
<evidence type="ECO:0000256" key="6">
    <source>
        <dbReference type="ARBA" id="ARBA00023136"/>
    </source>
</evidence>
<keyword evidence="6 11" id="KW-0472">Membrane</keyword>
<feature type="transmembrane region" description="Helical" evidence="11">
    <location>
        <begin position="364"/>
        <end position="384"/>
    </location>
</feature>
<keyword evidence="14" id="KW-1185">Reference proteome</keyword>
<dbReference type="RefSeq" id="WP_051646044.1">
    <property type="nucleotide sequence ID" value="NZ_BNAB01000003.1"/>
</dbReference>
<feature type="transmembrane region" description="Helical" evidence="11">
    <location>
        <begin position="176"/>
        <end position="203"/>
    </location>
</feature>
<dbReference type="Proteomes" id="UP000634647">
    <property type="component" value="Unassembled WGS sequence"/>
</dbReference>
<reference evidence="12" key="3">
    <citation type="submission" date="2023-06" db="EMBL/GenBank/DDBJ databases">
        <authorList>
            <person name="Sun Q."/>
            <person name="Zhou Y."/>
        </authorList>
    </citation>
    <scope>NUCLEOTIDE SEQUENCE</scope>
    <source>
        <strain evidence="12">CGMCC 1.10859</strain>
    </source>
</reference>
<feature type="transmembrane region" description="Helical" evidence="11">
    <location>
        <begin position="428"/>
        <end position="448"/>
    </location>
</feature>
<feature type="transmembrane region" description="Helical" evidence="11">
    <location>
        <begin position="330"/>
        <end position="352"/>
    </location>
</feature>
<name>A0AAN4ZYH2_9RHOB</name>
<organism evidence="12 15">
    <name type="scientific">Allgaiera indica</name>
    <dbReference type="NCBI Taxonomy" id="765699"/>
    <lineage>
        <taxon>Bacteria</taxon>
        <taxon>Pseudomonadati</taxon>
        <taxon>Pseudomonadota</taxon>
        <taxon>Alphaproteobacteria</taxon>
        <taxon>Rhodobacterales</taxon>
        <taxon>Paracoccaceae</taxon>
        <taxon>Allgaiera</taxon>
    </lineage>
</organism>
<gene>
    <name evidence="12" type="ORF">GCM10008024_10160</name>
    <name evidence="13" type="ORF">SAMN05444006_10376</name>
</gene>
<feature type="transmembrane region" description="Helical" evidence="11">
    <location>
        <begin position="215"/>
        <end position="239"/>
    </location>
</feature>
<keyword evidence="8" id="KW-0868">Chloride</keyword>